<dbReference type="Proteomes" id="UP000220251">
    <property type="component" value="Unassembled WGS sequence"/>
</dbReference>
<sequence>MQFNLISPIYQGETKHPYEKVGFLRGATHFFNFGQDAYQIEYLDGKSTLALKSSTDHKPTWIGIALRVAALCTVIIPLVALAATLIYRALNHFEPVGSLYPEIPGDIHVIIAKYRNIKDLLAMRLVSRELKTVAELELIDRLNRGTVSPGDLQLNSLSSLIDYFGERATLITRLRYEEFREEFDVTLLSQFSRLRELGLKGYQGNNLGFLASCPHLTHLDLTACRQITDFSFLELCPHLRSYRDCEGGLVQLR</sequence>
<dbReference type="SMART" id="SM00367">
    <property type="entry name" value="LRR_CC"/>
    <property type="match status" value="1"/>
</dbReference>
<dbReference type="Gene3D" id="3.80.10.10">
    <property type="entry name" value="Ribonuclease Inhibitor"/>
    <property type="match status" value="1"/>
</dbReference>
<dbReference type="InterPro" id="IPR032675">
    <property type="entry name" value="LRR_dom_sf"/>
</dbReference>
<keyword evidence="1" id="KW-1133">Transmembrane helix</keyword>
<keyword evidence="3" id="KW-1185">Reference proteome</keyword>
<keyword evidence="1" id="KW-0472">Membrane</keyword>
<dbReference type="AlphaFoldDB" id="A0A0H5DN64"/>
<organism evidence="2 3">
    <name type="scientific">Estrella lausannensis</name>
    <dbReference type="NCBI Taxonomy" id="483423"/>
    <lineage>
        <taxon>Bacteria</taxon>
        <taxon>Pseudomonadati</taxon>
        <taxon>Chlamydiota</taxon>
        <taxon>Chlamydiia</taxon>
        <taxon>Parachlamydiales</taxon>
        <taxon>Candidatus Criblamydiaceae</taxon>
        <taxon>Estrella</taxon>
    </lineage>
</organism>
<evidence type="ECO:0000256" key="1">
    <source>
        <dbReference type="SAM" id="Phobius"/>
    </source>
</evidence>
<dbReference type="RefSeq" id="WP_098037556.1">
    <property type="nucleotide sequence ID" value="NZ_CWGJ01000006.1"/>
</dbReference>
<evidence type="ECO:0000313" key="2">
    <source>
        <dbReference type="EMBL" id="CRX37696.1"/>
    </source>
</evidence>
<proteinExistence type="predicted"/>
<dbReference type="InterPro" id="IPR006553">
    <property type="entry name" value="Leu-rich_rpt_Cys-con_subtyp"/>
</dbReference>
<reference evidence="3" key="1">
    <citation type="submission" date="2015-06" db="EMBL/GenBank/DDBJ databases">
        <authorList>
            <person name="Bertelli C."/>
        </authorList>
    </citation>
    <scope>NUCLEOTIDE SEQUENCE [LARGE SCALE GENOMIC DNA]</scope>
    <source>
        <strain evidence="3">CRIB-30</strain>
    </source>
</reference>
<dbReference type="SUPFAM" id="SSF52047">
    <property type="entry name" value="RNI-like"/>
    <property type="match status" value="1"/>
</dbReference>
<keyword evidence="1" id="KW-0812">Transmembrane</keyword>
<gene>
    <name evidence="2" type="ORF">ELAC_0335</name>
</gene>
<protein>
    <submittedName>
        <fullName evidence="2">Putative membrane protein</fullName>
    </submittedName>
</protein>
<feature type="transmembrane region" description="Helical" evidence="1">
    <location>
        <begin position="61"/>
        <end position="87"/>
    </location>
</feature>
<dbReference type="OrthoDB" id="162345at2"/>
<dbReference type="EMBL" id="CWGJ01000006">
    <property type="protein sequence ID" value="CRX37696.1"/>
    <property type="molecule type" value="Genomic_DNA"/>
</dbReference>
<accession>A0A0H5DN64</accession>
<name>A0A0H5DN64_9BACT</name>
<evidence type="ECO:0000313" key="3">
    <source>
        <dbReference type="Proteomes" id="UP000220251"/>
    </source>
</evidence>